<organism evidence="2 3">
    <name type="scientific">Trichinella murrelli</name>
    <dbReference type="NCBI Taxonomy" id="144512"/>
    <lineage>
        <taxon>Eukaryota</taxon>
        <taxon>Metazoa</taxon>
        <taxon>Ecdysozoa</taxon>
        <taxon>Nematoda</taxon>
        <taxon>Enoplea</taxon>
        <taxon>Dorylaimia</taxon>
        <taxon>Trichinellida</taxon>
        <taxon>Trichinellidae</taxon>
        <taxon>Trichinella</taxon>
    </lineage>
</organism>
<comment type="caution">
    <text evidence="2">The sequence shown here is derived from an EMBL/GenBank/DDBJ whole genome shotgun (WGS) entry which is preliminary data.</text>
</comment>
<keyword evidence="3" id="KW-1185">Reference proteome</keyword>
<evidence type="ECO:0000313" key="3">
    <source>
        <dbReference type="Proteomes" id="UP000055048"/>
    </source>
</evidence>
<evidence type="ECO:0000313" key="2">
    <source>
        <dbReference type="EMBL" id="KRX45840.1"/>
    </source>
</evidence>
<keyword evidence="1" id="KW-0472">Membrane</keyword>
<sequence>MTNGCRKLCFAVVDLFNAAHMRTLLPYRSNVLPLIRCLRCEMCRLLAFPANSVTLIFECKPFFTTLCLTIGVVKLFTSFNLYIIRRINKEDLCHKAERKGLSDRERTIIMCHECATLEIVLNVSVVSTEKHQQHDLIFLVSSFSAVNTFNRLINEDANGKFFNARLFIDLLL</sequence>
<reference evidence="2 3" key="1">
    <citation type="submission" date="2015-01" db="EMBL/GenBank/DDBJ databases">
        <title>Evolution of Trichinella species and genotypes.</title>
        <authorList>
            <person name="Korhonen P.K."/>
            <person name="Edoardo P."/>
            <person name="Giuseppe L.R."/>
            <person name="Gasser R.B."/>
        </authorList>
    </citation>
    <scope>NUCLEOTIDE SEQUENCE [LARGE SCALE GENOMIC DNA]</scope>
    <source>
        <strain evidence="2">ISS417</strain>
    </source>
</reference>
<keyword evidence="1" id="KW-0812">Transmembrane</keyword>
<gene>
    <name evidence="2" type="ORF">T05_5198</name>
</gene>
<keyword evidence="1" id="KW-1133">Transmembrane helix</keyword>
<proteinExistence type="predicted"/>
<protein>
    <submittedName>
        <fullName evidence="2">Uncharacterized protein</fullName>
    </submittedName>
</protein>
<dbReference type="Proteomes" id="UP000055048">
    <property type="component" value="Unassembled WGS sequence"/>
</dbReference>
<accession>A0A0V0U3K6</accession>
<dbReference type="EMBL" id="JYDJ01000068">
    <property type="protein sequence ID" value="KRX45840.1"/>
    <property type="molecule type" value="Genomic_DNA"/>
</dbReference>
<dbReference type="AlphaFoldDB" id="A0A0V0U3K6"/>
<evidence type="ECO:0000256" key="1">
    <source>
        <dbReference type="SAM" id="Phobius"/>
    </source>
</evidence>
<feature type="transmembrane region" description="Helical" evidence="1">
    <location>
        <begin position="62"/>
        <end position="84"/>
    </location>
</feature>
<name>A0A0V0U3K6_9BILA</name>